<dbReference type="InParanoid" id="A0A3N0VA24"/>
<evidence type="ECO:0000313" key="3">
    <source>
        <dbReference type="Proteomes" id="UP000282106"/>
    </source>
</evidence>
<organism evidence="2 3">
    <name type="scientific">Stagnimonas aquatica</name>
    <dbReference type="NCBI Taxonomy" id="2689987"/>
    <lineage>
        <taxon>Bacteria</taxon>
        <taxon>Pseudomonadati</taxon>
        <taxon>Pseudomonadota</taxon>
        <taxon>Gammaproteobacteria</taxon>
        <taxon>Nevskiales</taxon>
        <taxon>Nevskiaceae</taxon>
        <taxon>Stagnimonas</taxon>
    </lineage>
</organism>
<name>A0A3N0VA24_9GAMM</name>
<evidence type="ECO:0000313" key="2">
    <source>
        <dbReference type="EMBL" id="ROH89512.1"/>
    </source>
</evidence>
<dbReference type="Proteomes" id="UP000282106">
    <property type="component" value="Unassembled WGS sequence"/>
</dbReference>
<reference evidence="2 3" key="1">
    <citation type="submission" date="2018-10" db="EMBL/GenBank/DDBJ databases">
        <authorList>
            <person name="Chen W.-M."/>
        </authorList>
    </citation>
    <scope>NUCLEOTIDE SEQUENCE [LARGE SCALE GENOMIC DNA]</scope>
    <source>
        <strain evidence="2 3">THS-13</strain>
    </source>
</reference>
<dbReference type="RefSeq" id="WP_123211809.1">
    <property type="nucleotide sequence ID" value="NZ_RJVO01000004.1"/>
</dbReference>
<feature type="domain" description="DUF4266" evidence="1">
    <location>
        <begin position="22"/>
        <end position="72"/>
    </location>
</feature>
<dbReference type="AlphaFoldDB" id="A0A3N0VA24"/>
<dbReference type="PROSITE" id="PS51257">
    <property type="entry name" value="PROKAR_LIPOPROTEIN"/>
    <property type="match status" value="1"/>
</dbReference>
<keyword evidence="3" id="KW-1185">Reference proteome</keyword>
<proteinExistence type="predicted"/>
<dbReference type="EMBL" id="RJVO01000004">
    <property type="protein sequence ID" value="ROH89512.1"/>
    <property type="molecule type" value="Genomic_DNA"/>
</dbReference>
<protein>
    <submittedName>
        <fullName evidence="2">DUF4266 domain-containing protein</fullName>
    </submittedName>
</protein>
<dbReference type="InterPro" id="IPR025362">
    <property type="entry name" value="DUF4266"/>
</dbReference>
<comment type="caution">
    <text evidence="2">The sequence shown here is derived from an EMBL/GenBank/DDBJ whole genome shotgun (WGS) entry which is preliminary data.</text>
</comment>
<evidence type="ECO:0000259" key="1">
    <source>
        <dbReference type="Pfam" id="PF14086"/>
    </source>
</evidence>
<accession>A0A3N0VA24</accession>
<gene>
    <name evidence="2" type="ORF">ED208_10270</name>
</gene>
<sequence length="72" mass="7521">MKTKSLLLAGALLLAGCGLQPVQPWQREDLARPEMAWERGLVEEGAIRSHTYQSKEAAIGGPALGGGGCGCN</sequence>
<dbReference type="Pfam" id="PF14086">
    <property type="entry name" value="DUF4266"/>
    <property type="match status" value="1"/>
</dbReference>